<feature type="domain" description="Calcineurin-like phosphoesterase" evidence="9">
    <location>
        <begin position="23"/>
        <end position="191"/>
    </location>
</feature>
<gene>
    <name evidence="11" type="ORF">DIATSA_LOCUS6422</name>
</gene>
<dbReference type="GO" id="GO:0000166">
    <property type="term" value="F:nucleotide binding"/>
    <property type="evidence" value="ECO:0007669"/>
    <property type="project" value="UniProtKB-KW"/>
</dbReference>
<reference evidence="11" key="1">
    <citation type="submission" date="2021-12" db="EMBL/GenBank/DDBJ databases">
        <authorList>
            <person name="King R."/>
        </authorList>
    </citation>
    <scope>NUCLEOTIDE SEQUENCE</scope>
</reference>
<evidence type="ECO:0000313" key="11">
    <source>
        <dbReference type="EMBL" id="CAG9788627.1"/>
    </source>
</evidence>
<dbReference type="Pfam" id="PF02872">
    <property type="entry name" value="5_nucleotid_C"/>
    <property type="match status" value="1"/>
</dbReference>
<dbReference type="InterPro" id="IPR029052">
    <property type="entry name" value="Metallo-depent_PP-like"/>
</dbReference>
<dbReference type="Proteomes" id="UP001153714">
    <property type="component" value="Chromosome 2"/>
</dbReference>
<dbReference type="OrthoDB" id="7722975at2759"/>
<dbReference type="InterPro" id="IPR004843">
    <property type="entry name" value="Calcineurin-like_PHP"/>
</dbReference>
<dbReference type="GO" id="GO:0005886">
    <property type="term" value="C:plasma membrane"/>
    <property type="evidence" value="ECO:0007669"/>
    <property type="project" value="TreeGrafter"/>
</dbReference>
<protein>
    <recommendedName>
        <fullName evidence="3">5'-nucleotidase</fullName>
        <ecNumber evidence="3">3.1.3.5</ecNumber>
    </recommendedName>
</protein>
<keyword evidence="6 8" id="KW-0547">Nucleotide-binding</keyword>
<dbReference type="GO" id="GO:0008253">
    <property type="term" value="F:5'-nucleotidase activity"/>
    <property type="evidence" value="ECO:0007669"/>
    <property type="project" value="UniProtKB-EC"/>
</dbReference>
<dbReference type="InterPro" id="IPR006146">
    <property type="entry name" value="5'-Nucleotdase_CS"/>
</dbReference>
<sequence length="525" mass="57662">MLWRIPEGCTRVSEARKAAASGEGPPVLYLNAGDTYTGTAWFTIYKWKIAAEFLNALQPDAVSLGNHEFDNGVSGLTPFIENLTCPTLAANLILDKVPELEMEKKLMKSVIFDINGTKVGVIGYLTPDTQVLAIRNNVEYIEETVSIKAEAAALKAMGVNILIALGHSGFTKDLEIAEKVDDIDLVIGGHTNTFLWNGTSPDSEKPEGPYPMIVKQTSGRKVPAVQAYAYTKYLGKLHLIFNSDGELVSYNGNPILLDNNIPQDPDVLQIVDRYSVDILKVTGVVIGKISVVLEGNSCRLRECNLGNLISDAMVFKYASEYNGPGWTDAPVSIIQGGGIRASIVNSNLPANVTKGELLHVMPFDGNMVVVSLNGSVIWEMLEHSVAKYNEKRPPGQFLQFSGLKVEYDFSKPPSRRVVKVLIRCGLCTIPKYYSLNKFKSYNILMTSFLSMGGDGFSMFTNHPTTPLHYDELASTIKYIQTHSPVYSGIENRIEIKNLDKLSNSVTSVNQSMALTILISVITIFM</sequence>
<evidence type="ECO:0000313" key="12">
    <source>
        <dbReference type="Proteomes" id="UP001153714"/>
    </source>
</evidence>
<dbReference type="InterPro" id="IPR036907">
    <property type="entry name" value="5'-Nucleotdase_C_sf"/>
</dbReference>
<dbReference type="GO" id="GO:0006196">
    <property type="term" value="P:AMP catabolic process"/>
    <property type="evidence" value="ECO:0007669"/>
    <property type="project" value="TreeGrafter"/>
</dbReference>
<organism evidence="11 12">
    <name type="scientific">Diatraea saccharalis</name>
    <name type="common">sugarcane borer</name>
    <dbReference type="NCBI Taxonomy" id="40085"/>
    <lineage>
        <taxon>Eukaryota</taxon>
        <taxon>Metazoa</taxon>
        <taxon>Ecdysozoa</taxon>
        <taxon>Arthropoda</taxon>
        <taxon>Hexapoda</taxon>
        <taxon>Insecta</taxon>
        <taxon>Pterygota</taxon>
        <taxon>Neoptera</taxon>
        <taxon>Endopterygota</taxon>
        <taxon>Lepidoptera</taxon>
        <taxon>Glossata</taxon>
        <taxon>Ditrysia</taxon>
        <taxon>Pyraloidea</taxon>
        <taxon>Crambidae</taxon>
        <taxon>Crambinae</taxon>
        <taxon>Diatraea</taxon>
    </lineage>
</organism>
<dbReference type="PRINTS" id="PR01607">
    <property type="entry name" value="APYRASEFAMLY"/>
</dbReference>
<keyword evidence="12" id="KW-1185">Reference proteome</keyword>
<dbReference type="PANTHER" id="PTHR11575">
    <property type="entry name" value="5'-NUCLEOTIDASE-RELATED"/>
    <property type="match status" value="1"/>
</dbReference>
<accession>A0A9N9R340</accession>
<evidence type="ECO:0000256" key="4">
    <source>
        <dbReference type="ARBA" id="ARBA00022723"/>
    </source>
</evidence>
<dbReference type="CDD" id="cd07409">
    <property type="entry name" value="MPP_CD73_N"/>
    <property type="match status" value="1"/>
</dbReference>
<evidence type="ECO:0000256" key="1">
    <source>
        <dbReference type="ARBA" id="ARBA00000815"/>
    </source>
</evidence>
<dbReference type="EMBL" id="OU893333">
    <property type="protein sequence ID" value="CAG9788627.1"/>
    <property type="molecule type" value="Genomic_DNA"/>
</dbReference>
<evidence type="ECO:0000256" key="5">
    <source>
        <dbReference type="ARBA" id="ARBA00022729"/>
    </source>
</evidence>
<dbReference type="FunFam" id="3.90.780.10:FF:000001">
    <property type="entry name" value="NT5E isoform 3"/>
    <property type="match status" value="1"/>
</dbReference>
<feature type="domain" description="5'-Nucleotidase C-terminal" evidence="10">
    <location>
        <begin position="285"/>
        <end position="460"/>
    </location>
</feature>
<evidence type="ECO:0000256" key="7">
    <source>
        <dbReference type="ARBA" id="ARBA00022801"/>
    </source>
</evidence>
<name>A0A9N9R340_9NEOP</name>
<dbReference type="InterPro" id="IPR006179">
    <property type="entry name" value="5_nucleotidase/apyrase"/>
</dbReference>
<dbReference type="AlphaFoldDB" id="A0A9N9R340"/>
<evidence type="ECO:0000259" key="10">
    <source>
        <dbReference type="Pfam" id="PF02872"/>
    </source>
</evidence>
<evidence type="ECO:0000256" key="2">
    <source>
        <dbReference type="ARBA" id="ARBA00006654"/>
    </source>
</evidence>
<comment type="similarity">
    <text evidence="2 8">Belongs to the 5'-nucleotidase family.</text>
</comment>
<dbReference type="EC" id="3.1.3.5" evidence="3"/>
<keyword evidence="5" id="KW-0732">Signal</keyword>
<evidence type="ECO:0000256" key="3">
    <source>
        <dbReference type="ARBA" id="ARBA00012643"/>
    </source>
</evidence>
<dbReference type="GO" id="GO:0046872">
    <property type="term" value="F:metal ion binding"/>
    <property type="evidence" value="ECO:0007669"/>
    <property type="project" value="UniProtKB-KW"/>
</dbReference>
<proteinExistence type="inferred from homology"/>
<keyword evidence="7 8" id="KW-0378">Hydrolase</keyword>
<dbReference type="PROSITE" id="PS00786">
    <property type="entry name" value="5_NUCLEOTIDASE_2"/>
    <property type="match status" value="1"/>
</dbReference>
<reference evidence="11" key="2">
    <citation type="submission" date="2022-10" db="EMBL/GenBank/DDBJ databases">
        <authorList>
            <consortium name="ENA_rothamsted_submissions"/>
            <consortium name="culmorum"/>
            <person name="King R."/>
        </authorList>
    </citation>
    <scope>NUCLEOTIDE SEQUENCE</scope>
</reference>
<dbReference type="FunFam" id="3.60.21.10:FF:000020">
    <property type="entry name" value="NT5E isoform 4"/>
    <property type="match status" value="1"/>
</dbReference>
<dbReference type="Gene3D" id="3.90.780.10">
    <property type="entry name" value="5'-Nucleotidase, C-terminal domain"/>
    <property type="match status" value="1"/>
</dbReference>
<evidence type="ECO:0000259" key="9">
    <source>
        <dbReference type="Pfam" id="PF00149"/>
    </source>
</evidence>
<dbReference type="PANTHER" id="PTHR11575:SF24">
    <property type="entry name" value="5'-NUCLEOTIDASE"/>
    <property type="match status" value="1"/>
</dbReference>
<dbReference type="Gene3D" id="3.60.21.10">
    <property type="match status" value="1"/>
</dbReference>
<dbReference type="InterPro" id="IPR008334">
    <property type="entry name" value="5'-Nucleotdase_C"/>
</dbReference>
<dbReference type="Pfam" id="PF00149">
    <property type="entry name" value="Metallophos"/>
    <property type="match status" value="1"/>
</dbReference>
<comment type="catalytic activity">
    <reaction evidence="1">
        <text>a ribonucleoside 5'-phosphate + H2O = a ribonucleoside + phosphate</text>
        <dbReference type="Rhea" id="RHEA:12484"/>
        <dbReference type="ChEBI" id="CHEBI:15377"/>
        <dbReference type="ChEBI" id="CHEBI:18254"/>
        <dbReference type="ChEBI" id="CHEBI:43474"/>
        <dbReference type="ChEBI" id="CHEBI:58043"/>
        <dbReference type="EC" id="3.1.3.5"/>
    </reaction>
</comment>
<keyword evidence="4" id="KW-0479">Metal-binding</keyword>
<dbReference type="SUPFAM" id="SSF56300">
    <property type="entry name" value="Metallo-dependent phosphatases"/>
    <property type="match status" value="1"/>
</dbReference>
<dbReference type="SUPFAM" id="SSF55816">
    <property type="entry name" value="5'-nucleotidase (syn. UDP-sugar hydrolase), C-terminal domain"/>
    <property type="match status" value="1"/>
</dbReference>
<evidence type="ECO:0000256" key="6">
    <source>
        <dbReference type="ARBA" id="ARBA00022741"/>
    </source>
</evidence>
<evidence type="ECO:0000256" key="8">
    <source>
        <dbReference type="RuleBase" id="RU362119"/>
    </source>
</evidence>